<dbReference type="Proteomes" id="UP000823775">
    <property type="component" value="Unassembled WGS sequence"/>
</dbReference>
<protein>
    <recommendedName>
        <fullName evidence="4">Pentatricopeptide repeat-containing protein</fullName>
    </recommendedName>
</protein>
<reference evidence="2 3" key="1">
    <citation type="journal article" date="2021" name="BMC Genomics">
        <title>Datura genome reveals duplications of psychoactive alkaloid biosynthetic genes and high mutation rate following tissue culture.</title>
        <authorList>
            <person name="Rajewski A."/>
            <person name="Carter-House D."/>
            <person name="Stajich J."/>
            <person name="Litt A."/>
        </authorList>
    </citation>
    <scope>NUCLEOTIDE SEQUENCE [LARGE SCALE GENOMIC DNA]</scope>
    <source>
        <strain evidence="2">AR-01</strain>
    </source>
</reference>
<dbReference type="EMBL" id="JACEIK010000846">
    <property type="protein sequence ID" value="MCD7462933.1"/>
    <property type="molecule type" value="Genomic_DNA"/>
</dbReference>
<name>A0ABS8SW26_DATST</name>
<dbReference type="PANTHER" id="PTHR47926">
    <property type="entry name" value="PENTATRICOPEPTIDE REPEAT-CONTAINING PROTEIN"/>
    <property type="match status" value="1"/>
</dbReference>
<dbReference type="InterPro" id="IPR011990">
    <property type="entry name" value="TPR-like_helical_dom_sf"/>
</dbReference>
<dbReference type="Pfam" id="PF01535">
    <property type="entry name" value="PPR"/>
    <property type="match status" value="1"/>
</dbReference>
<dbReference type="Gene3D" id="1.25.40.10">
    <property type="entry name" value="Tetratricopeptide repeat domain"/>
    <property type="match status" value="1"/>
</dbReference>
<evidence type="ECO:0008006" key="4">
    <source>
        <dbReference type="Google" id="ProtNLM"/>
    </source>
</evidence>
<evidence type="ECO:0000313" key="2">
    <source>
        <dbReference type="EMBL" id="MCD7462933.1"/>
    </source>
</evidence>
<accession>A0ABS8SW26</accession>
<organism evidence="2 3">
    <name type="scientific">Datura stramonium</name>
    <name type="common">Jimsonweed</name>
    <name type="synonym">Common thornapple</name>
    <dbReference type="NCBI Taxonomy" id="4076"/>
    <lineage>
        <taxon>Eukaryota</taxon>
        <taxon>Viridiplantae</taxon>
        <taxon>Streptophyta</taxon>
        <taxon>Embryophyta</taxon>
        <taxon>Tracheophyta</taxon>
        <taxon>Spermatophyta</taxon>
        <taxon>Magnoliopsida</taxon>
        <taxon>eudicotyledons</taxon>
        <taxon>Gunneridae</taxon>
        <taxon>Pentapetalae</taxon>
        <taxon>asterids</taxon>
        <taxon>lamiids</taxon>
        <taxon>Solanales</taxon>
        <taxon>Solanaceae</taxon>
        <taxon>Solanoideae</taxon>
        <taxon>Datureae</taxon>
        <taxon>Datura</taxon>
    </lineage>
</organism>
<sequence length="301" mass="34098">MPERNGVWTIIISGLLRSGRVEEAIWYFERNLQGICFRGQQLSGSGELVEARQRSSSRCQKEMKFLEYDDLEVQSEGDAAEAVNLFTAWSNRASNQISHALLATLVDLYCKCGSTKDGRVAFNSILEKNVVCWNSMKGEELHGKAIKLGFHADIFVDTALLDMYAKSENGALAEEALAVFEECERTKSISPNELLILAVLFACSHCVDMLSRSDALQAEKFIFGYAPELEVQAWAAFLSGCKHTEMRRWQKGWRKRFQSFAEKHPEGYVLLSNVYASWQMVRRLTHEKQMKEKGLRKAGCS</sequence>
<comment type="caution">
    <text evidence="2">The sequence shown here is derived from an EMBL/GenBank/DDBJ whole genome shotgun (WGS) entry which is preliminary data.</text>
</comment>
<evidence type="ECO:0000256" key="1">
    <source>
        <dbReference type="ARBA" id="ARBA00022737"/>
    </source>
</evidence>
<dbReference type="InterPro" id="IPR002885">
    <property type="entry name" value="PPR_rpt"/>
</dbReference>
<keyword evidence="1" id="KW-0677">Repeat</keyword>
<keyword evidence="3" id="KW-1185">Reference proteome</keyword>
<dbReference type="InterPro" id="IPR046960">
    <property type="entry name" value="PPR_At4g14850-like_plant"/>
</dbReference>
<evidence type="ECO:0000313" key="3">
    <source>
        <dbReference type="Proteomes" id="UP000823775"/>
    </source>
</evidence>
<gene>
    <name evidence="2" type="ORF">HAX54_049645</name>
</gene>
<proteinExistence type="predicted"/>